<evidence type="ECO:0000313" key="2">
    <source>
        <dbReference type="Proteomes" id="UP000785679"/>
    </source>
</evidence>
<name>A0A8J8P4V7_HALGN</name>
<proteinExistence type="predicted"/>
<accession>A0A8J8P4V7</accession>
<organism evidence="1 2">
    <name type="scientific">Halteria grandinella</name>
    <dbReference type="NCBI Taxonomy" id="5974"/>
    <lineage>
        <taxon>Eukaryota</taxon>
        <taxon>Sar</taxon>
        <taxon>Alveolata</taxon>
        <taxon>Ciliophora</taxon>
        <taxon>Intramacronucleata</taxon>
        <taxon>Spirotrichea</taxon>
        <taxon>Stichotrichia</taxon>
        <taxon>Sporadotrichida</taxon>
        <taxon>Halteriidae</taxon>
        <taxon>Halteria</taxon>
    </lineage>
</organism>
<sequence length="74" mass="7900">MTPPITPTCLMKSLFLCPCSSSIDLTLVLNHGLSLLISTIDIAITSRIPPSLLQFAMINSPLIIKSSPSAITMD</sequence>
<dbReference type="EMBL" id="RRYP01000419">
    <property type="protein sequence ID" value="TNV87466.1"/>
    <property type="molecule type" value="Genomic_DNA"/>
</dbReference>
<comment type="caution">
    <text evidence="1">The sequence shown here is derived from an EMBL/GenBank/DDBJ whole genome shotgun (WGS) entry which is preliminary data.</text>
</comment>
<keyword evidence="2" id="KW-1185">Reference proteome</keyword>
<dbReference type="AlphaFoldDB" id="A0A8J8P4V7"/>
<protein>
    <submittedName>
        <fullName evidence="1">Uncharacterized protein</fullName>
    </submittedName>
</protein>
<dbReference type="Proteomes" id="UP000785679">
    <property type="component" value="Unassembled WGS sequence"/>
</dbReference>
<reference evidence="1" key="1">
    <citation type="submission" date="2019-06" db="EMBL/GenBank/DDBJ databases">
        <authorList>
            <person name="Zheng W."/>
        </authorList>
    </citation>
    <scope>NUCLEOTIDE SEQUENCE</scope>
    <source>
        <strain evidence="1">QDHG01</strain>
    </source>
</reference>
<gene>
    <name evidence="1" type="ORF">FGO68_gene12577</name>
</gene>
<evidence type="ECO:0000313" key="1">
    <source>
        <dbReference type="EMBL" id="TNV87466.1"/>
    </source>
</evidence>